<feature type="compositionally biased region" description="Polar residues" evidence="1">
    <location>
        <begin position="9"/>
        <end position="19"/>
    </location>
</feature>
<sequence length="58" mass="6072">MVPAFAGTSIVNVGTSGTGSRELPGSAPTTAPPPKRRRERGCSYSTLCPLALLQQEKK</sequence>
<dbReference type="Proteomes" id="UP000828390">
    <property type="component" value="Unassembled WGS sequence"/>
</dbReference>
<protein>
    <submittedName>
        <fullName evidence="2">Uncharacterized protein</fullName>
    </submittedName>
</protein>
<accession>A0A9D4IC63</accession>
<dbReference type="AlphaFoldDB" id="A0A9D4IC63"/>
<evidence type="ECO:0000256" key="1">
    <source>
        <dbReference type="SAM" id="MobiDB-lite"/>
    </source>
</evidence>
<evidence type="ECO:0000313" key="3">
    <source>
        <dbReference type="Proteomes" id="UP000828390"/>
    </source>
</evidence>
<proteinExistence type="predicted"/>
<evidence type="ECO:0000313" key="2">
    <source>
        <dbReference type="EMBL" id="KAH3769881.1"/>
    </source>
</evidence>
<gene>
    <name evidence="2" type="ORF">DPMN_171162</name>
</gene>
<feature type="region of interest" description="Disordered" evidence="1">
    <location>
        <begin position="1"/>
        <end position="41"/>
    </location>
</feature>
<reference evidence="2" key="1">
    <citation type="journal article" date="2019" name="bioRxiv">
        <title>The Genome of the Zebra Mussel, Dreissena polymorpha: A Resource for Invasive Species Research.</title>
        <authorList>
            <person name="McCartney M.A."/>
            <person name="Auch B."/>
            <person name="Kono T."/>
            <person name="Mallez S."/>
            <person name="Zhang Y."/>
            <person name="Obille A."/>
            <person name="Becker A."/>
            <person name="Abrahante J.E."/>
            <person name="Garbe J."/>
            <person name="Badalamenti J.P."/>
            <person name="Herman A."/>
            <person name="Mangelson H."/>
            <person name="Liachko I."/>
            <person name="Sullivan S."/>
            <person name="Sone E.D."/>
            <person name="Koren S."/>
            <person name="Silverstein K.A.T."/>
            <person name="Beckman K.B."/>
            <person name="Gohl D.M."/>
        </authorList>
    </citation>
    <scope>NUCLEOTIDE SEQUENCE</scope>
    <source>
        <strain evidence="2">Duluth1</strain>
        <tissue evidence="2">Whole animal</tissue>
    </source>
</reference>
<keyword evidence="3" id="KW-1185">Reference proteome</keyword>
<comment type="caution">
    <text evidence="2">The sequence shown here is derived from an EMBL/GenBank/DDBJ whole genome shotgun (WGS) entry which is preliminary data.</text>
</comment>
<dbReference type="EMBL" id="JAIWYP010000009">
    <property type="protein sequence ID" value="KAH3769881.1"/>
    <property type="molecule type" value="Genomic_DNA"/>
</dbReference>
<name>A0A9D4IC63_DREPO</name>
<reference evidence="2" key="2">
    <citation type="submission" date="2020-11" db="EMBL/GenBank/DDBJ databases">
        <authorList>
            <person name="McCartney M.A."/>
            <person name="Auch B."/>
            <person name="Kono T."/>
            <person name="Mallez S."/>
            <person name="Becker A."/>
            <person name="Gohl D.M."/>
            <person name="Silverstein K.A.T."/>
            <person name="Koren S."/>
            <person name="Bechman K.B."/>
            <person name="Herman A."/>
            <person name="Abrahante J.E."/>
            <person name="Garbe J."/>
        </authorList>
    </citation>
    <scope>NUCLEOTIDE SEQUENCE</scope>
    <source>
        <strain evidence="2">Duluth1</strain>
        <tissue evidence="2">Whole animal</tissue>
    </source>
</reference>
<organism evidence="2 3">
    <name type="scientific">Dreissena polymorpha</name>
    <name type="common">Zebra mussel</name>
    <name type="synonym">Mytilus polymorpha</name>
    <dbReference type="NCBI Taxonomy" id="45954"/>
    <lineage>
        <taxon>Eukaryota</taxon>
        <taxon>Metazoa</taxon>
        <taxon>Spiralia</taxon>
        <taxon>Lophotrochozoa</taxon>
        <taxon>Mollusca</taxon>
        <taxon>Bivalvia</taxon>
        <taxon>Autobranchia</taxon>
        <taxon>Heteroconchia</taxon>
        <taxon>Euheterodonta</taxon>
        <taxon>Imparidentia</taxon>
        <taxon>Neoheterodontei</taxon>
        <taxon>Myida</taxon>
        <taxon>Dreissenoidea</taxon>
        <taxon>Dreissenidae</taxon>
        <taxon>Dreissena</taxon>
    </lineage>
</organism>